<evidence type="ECO:0000256" key="1">
    <source>
        <dbReference type="SAM" id="Phobius"/>
    </source>
</evidence>
<dbReference type="AlphaFoldDB" id="C0PMI5"/>
<reference evidence="2" key="2">
    <citation type="submission" date="2012-06" db="EMBL/GenBank/DDBJ databases">
        <authorList>
            <person name="Yu Y."/>
            <person name="Currie J."/>
            <person name="Lomeli R."/>
            <person name="Angelova A."/>
            <person name="Collura K."/>
            <person name="Wissotski M."/>
            <person name="Campos D."/>
            <person name="Kudrna D."/>
            <person name="Golser W."/>
            <person name="Ashely E."/>
            <person name="Descour A."/>
            <person name="Fernandes J."/>
            <person name="Soderlund C."/>
            <person name="Walbot V."/>
        </authorList>
    </citation>
    <scope>NUCLEOTIDE SEQUENCE</scope>
    <source>
        <strain evidence="2">B73</strain>
    </source>
</reference>
<reference evidence="2" key="1">
    <citation type="journal article" date="2009" name="PLoS Genet.">
        <title>Sequencing, mapping, and analysis of 27,455 maize full-length cDNAs.</title>
        <authorList>
            <person name="Soderlund C."/>
            <person name="Descour A."/>
            <person name="Kudrna D."/>
            <person name="Bomhoff M."/>
            <person name="Boyd L."/>
            <person name="Currie J."/>
            <person name="Angelova A."/>
            <person name="Collura K."/>
            <person name="Wissotski M."/>
            <person name="Ashley E."/>
            <person name="Morrow D."/>
            <person name="Fernandes J."/>
            <person name="Walbot V."/>
            <person name="Yu Y."/>
        </authorList>
    </citation>
    <scope>NUCLEOTIDE SEQUENCE</scope>
    <source>
        <strain evidence="2">B73</strain>
    </source>
</reference>
<protein>
    <submittedName>
        <fullName evidence="2">Uncharacterized protein</fullName>
    </submittedName>
</protein>
<accession>C0PMI5</accession>
<keyword evidence="1" id="KW-1133">Transmembrane helix</keyword>
<keyword evidence="1" id="KW-0812">Transmembrane</keyword>
<organism evidence="2">
    <name type="scientific">Zea mays</name>
    <name type="common">Maize</name>
    <dbReference type="NCBI Taxonomy" id="4577"/>
    <lineage>
        <taxon>Eukaryota</taxon>
        <taxon>Viridiplantae</taxon>
        <taxon>Streptophyta</taxon>
        <taxon>Embryophyta</taxon>
        <taxon>Tracheophyta</taxon>
        <taxon>Spermatophyta</taxon>
        <taxon>Magnoliopsida</taxon>
        <taxon>Liliopsida</taxon>
        <taxon>Poales</taxon>
        <taxon>Poaceae</taxon>
        <taxon>PACMAD clade</taxon>
        <taxon>Panicoideae</taxon>
        <taxon>Andropogonodae</taxon>
        <taxon>Andropogoneae</taxon>
        <taxon>Tripsacinae</taxon>
        <taxon>Zea</taxon>
    </lineage>
</organism>
<keyword evidence="1" id="KW-0472">Membrane</keyword>
<dbReference type="EMBL" id="BT069504">
    <property type="protein sequence ID" value="ACN36401.1"/>
    <property type="molecule type" value="mRNA"/>
</dbReference>
<feature type="transmembrane region" description="Helical" evidence="1">
    <location>
        <begin position="102"/>
        <end position="127"/>
    </location>
</feature>
<proteinExistence type="evidence at transcript level"/>
<name>C0PMI5_MAIZE</name>
<sequence>MAGTESESNRRKEAAHQEGLYFTETAGVLLPVQSSEIRNTRNGRHTTGLHKDSFLWSGGVPVLGLRRRRRGSMHGHAAVVRAVDQPCLGVPALIGRSPRRRLLLGFLYLHSHSLQLGLLALMLVIMVP</sequence>
<evidence type="ECO:0000313" key="2">
    <source>
        <dbReference type="EMBL" id="ACN36401.1"/>
    </source>
</evidence>